<evidence type="ECO:0000313" key="7">
    <source>
        <dbReference type="EMBL" id="KAK7055446.1"/>
    </source>
</evidence>
<evidence type="ECO:0000256" key="6">
    <source>
        <dbReference type="SAM" id="MobiDB-lite"/>
    </source>
</evidence>
<dbReference type="EMBL" id="JAWWNJ010000005">
    <property type="protein sequence ID" value="KAK7055446.1"/>
    <property type="molecule type" value="Genomic_DNA"/>
</dbReference>
<proteinExistence type="inferred from homology"/>
<evidence type="ECO:0000256" key="4">
    <source>
        <dbReference type="ARBA" id="ARBA00023163"/>
    </source>
</evidence>
<name>A0AAW0DTM1_9AGAR</name>
<organism evidence="7 8">
    <name type="scientific">Favolaschia claudopus</name>
    <dbReference type="NCBI Taxonomy" id="2862362"/>
    <lineage>
        <taxon>Eukaryota</taxon>
        <taxon>Fungi</taxon>
        <taxon>Dikarya</taxon>
        <taxon>Basidiomycota</taxon>
        <taxon>Agaricomycotina</taxon>
        <taxon>Agaricomycetes</taxon>
        <taxon>Agaricomycetidae</taxon>
        <taxon>Agaricales</taxon>
        <taxon>Marasmiineae</taxon>
        <taxon>Mycenaceae</taxon>
        <taxon>Favolaschia</taxon>
    </lineage>
</organism>
<feature type="region of interest" description="Disordered" evidence="6">
    <location>
        <begin position="1"/>
        <end position="31"/>
    </location>
</feature>
<comment type="similarity">
    <text evidence="2">Belongs to the eukaryotic RPA49/POLR1E RNA polymerase subunit family.</text>
</comment>
<dbReference type="Pfam" id="PF06870">
    <property type="entry name" value="RNA_pol_I_A49"/>
    <property type="match status" value="2"/>
</dbReference>
<dbReference type="Proteomes" id="UP001362999">
    <property type="component" value="Unassembled WGS sequence"/>
</dbReference>
<gene>
    <name evidence="7" type="ORF">R3P38DRAFT_3170120</name>
</gene>
<keyword evidence="3" id="KW-0240">DNA-directed RNA polymerase</keyword>
<evidence type="ECO:0000256" key="1">
    <source>
        <dbReference type="ARBA" id="ARBA00004604"/>
    </source>
</evidence>
<dbReference type="GO" id="GO:0005730">
    <property type="term" value="C:nucleolus"/>
    <property type="evidence" value="ECO:0007669"/>
    <property type="project" value="UniProtKB-SubCell"/>
</dbReference>
<reference evidence="7 8" key="1">
    <citation type="journal article" date="2024" name="J Genomics">
        <title>Draft genome sequencing and assembly of Favolaschia claudopus CIRM-BRFM 2984 isolated from oak limbs.</title>
        <authorList>
            <person name="Navarro D."/>
            <person name="Drula E."/>
            <person name="Chaduli D."/>
            <person name="Cazenave R."/>
            <person name="Ahrendt S."/>
            <person name="Wang J."/>
            <person name="Lipzen A."/>
            <person name="Daum C."/>
            <person name="Barry K."/>
            <person name="Grigoriev I.V."/>
            <person name="Favel A."/>
            <person name="Rosso M.N."/>
            <person name="Martin F."/>
        </authorList>
    </citation>
    <scope>NUCLEOTIDE SEQUENCE [LARGE SCALE GENOMIC DNA]</scope>
    <source>
        <strain evidence="7 8">CIRM-BRFM 2984</strain>
    </source>
</reference>
<protein>
    <submittedName>
        <fullName evidence="7">Rpa49 subunit specific to nuclear RNA polymerase I</fullName>
    </submittedName>
</protein>
<dbReference type="InterPro" id="IPR009668">
    <property type="entry name" value="RNA_pol-assoc_fac_A49-like"/>
</dbReference>
<dbReference type="GO" id="GO:0003677">
    <property type="term" value="F:DNA binding"/>
    <property type="evidence" value="ECO:0007669"/>
    <property type="project" value="InterPro"/>
</dbReference>
<keyword evidence="5" id="KW-0539">Nucleus</keyword>
<dbReference type="PANTHER" id="PTHR14440">
    <property type="entry name" value="DNA-DIRECTED RNA POLYMERASE I SUBUNIT RPA49"/>
    <property type="match status" value="1"/>
</dbReference>
<keyword evidence="4" id="KW-0804">Transcription</keyword>
<comment type="caution">
    <text evidence="7">The sequence shown here is derived from an EMBL/GenBank/DDBJ whole genome shotgun (WGS) entry which is preliminary data.</text>
</comment>
<accession>A0AAW0DTM1</accession>
<dbReference type="AlphaFoldDB" id="A0AAW0DTM1"/>
<evidence type="ECO:0000256" key="3">
    <source>
        <dbReference type="ARBA" id="ARBA00022478"/>
    </source>
</evidence>
<evidence type="ECO:0000256" key="2">
    <source>
        <dbReference type="ARBA" id="ARBA00009430"/>
    </source>
</evidence>
<comment type="subcellular location">
    <subcellularLocation>
        <location evidence="1">Nucleus</location>
        <location evidence="1">Nucleolus</location>
    </subcellularLocation>
</comment>
<dbReference type="GO" id="GO:0000428">
    <property type="term" value="C:DNA-directed RNA polymerase complex"/>
    <property type="evidence" value="ECO:0007669"/>
    <property type="project" value="UniProtKB-KW"/>
</dbReference>
<evidence type="ECO:0000313" key="8">
    <source>
        <dbReference type="Proteomes" id="UP001362999"/>
    </source>
</evidence>
<sequence length="420" mass="46031">MASASTSASKKRKREASPPQEIAFKLSSRSAAPGEVGPVLVSFPALTAPPTTAFRCYRKKVKLDSKANAEDQASILTVAGETDAVEFESNEEETRRVANAGCRYVIAVHDKRTSELSVLPTPMSPALEYLKARTALGETFGTKKAKAAIRARERNRVDVGAMEGVMDHVMAGIDKAADGLMTAEEAKELADTTRQVPQFSATATDPADVYPLHGIIPESEWKILPISAFYEAGSAAERKAGLPFRGSEWVNARVEAAMADAEGGDKDRKRQLKILFYIATMMAFRRLASRPFKKDDLSAKMPTVPGTVSDSLVTRFTETPRGFREPRSTPQLELLLLAHLLALCLRIDNYAADHALIARDLSLAPEKITQVFRSLGCKMSTLTERERTRLGLPDSVANEKRAVLTAPVQFPKQRLKKKTR</sequence>
<keyword evidence="8" id="KW-1185">Reference proteome</keyword>
<dbReference type="GO" id="GO:0006351">
    <property type="term" value="P:DNA-templated transcription"/>
    <property type="evidence" value="ECO:0007669"/>
    <property type="project" value="InterPro"/>
</dbReference>
<evidence type="ECO:0000256" key="5">
    <source>
        <dbReference type="ARBA" id="ARBA00023242"/>
    </source>
</evidence>